<dbReference type="InterPro" id="IPR007168">
    <property type="entry name" value="Phageshock_PspC_N"/>
</dbReference>
<evidence type="ECO:0000256" key="5">
    <source>
        <dbReference type="ARBA" id="ARBA00023136"/>
    </source>
</evidence>
<feature type="domain" description="Phage shock protein PspC N-terminal" evidence="8">
    <location>
        <begin position="3"/>
        <end position="60"/>
    </location>
</feature>
<accession>A0A1M4Z154</accession>
<keyword evidence="4 7" id="KW-1133">Transmembrane helix</keyword>
<dbReference type="AlphaFoldDB" id="A0A1M4Z154"/>
<dbReference type="InterPro" id="IPR043726">
    <property type="entry name" value="LiaI-LiaF-like_TM1"/>
</dbReference>
<dbReference type="InterPro" id="IPR052027">
    <property type="entry name" value="PspC"/>
</dbReference>
<evidence type="ECO:0000313" key="10">
    <source>
        <dbReference type="EMBL" id="SHF11472.1"/>
    </source>
</evidence>
<dbReference type="RefSeq" id="WP_073229845.1">
    <property type="nucleotide sequence ID" value="NZ_FQUQ01000002.1"/>
</dbReference>
<dbReference type="GO" id="GO:0005886">
    <property type="term" value="C:plasma membrane"/>
    <property type="evidence" value="ECO:0007669"/>
    <property type="project" value="UniProtKB-SubCell"/>
</dbReference>
<proteinExistence type="predicted"/>
<dbReference type="Proteomes" id="UP000184287">
    <property type="component" value="Unassembled WGS sequence"/>
</dbReference>
<name>A0A1M4Z154_9SPHI</name>
<protein>
    <submittedName>
        <fullName evidence="10">Phage shock protein C (PspC) family protein</fullName>
    </submittedName>
</protein>
<evidence type="ECO:0000256" key="1">
    <source>
        <dbReference type="ARBA" id="ARBA00004162"/>
    </source>
</evidence>
<feature type="compositionally biased region" description="Low complexity" evidence="6">
    <location>
        <begin position="97"/>
        <end position="116"/>
    </location>
</feature>
<feature type="region of interest" description="Disordered" evidence="6">
    <location>
        <begin position="199"/>
        <end position="255"/>
    </location>
</feature>
<keyword evidence="11" id="KW-1185">Reference proteome</keyword>
<organism evidence="10 11">
    <name type="scientific">Pedobacter caeni</name>
    <dbReference type="NCBI Taxonomy" id="288992"/>
    <lineage>
        <taxon>Bacteria</taxon>
        <taxon>Pseudomonadati</taxon>
        <taxon>Bacteroidota</taxon>
        <taxon>Sphingobacteriia</taxon>
        <taxon>Sphingobacteriales</taxon>
        <taxon>Sphingobacteriaceae</taxon>
        <taxon>Pedobacter</taxon>
    </lineage>
</organism>
<keyword evidence="2" id="KW-1003">Cell membrane</keyword>
<dbReference type="PANTHER" id="PTHR33885:SF3">
    <property type="entry name" value="PHAGE SHOCK PROTEIN C"/>
    <property type="match status" value="1"/>
</dbReference>
<feature type="region of interest" description="Disordered" evidence="6">
    <location>
        <begin position="85"/>
        <end position="116"/>
    </location>
</feature>
<feature type="transmembrane region" description="Helical" evidence="7">
    <location>
        <begin position="34"/>
        <end position="58"/>
    </location>
</feature>
<feature type="transmembrane region" description="Helical" evidence="7">
    <location>
        <begin position="166"/>
        <end position="188"/>
    </location>
</feature>
<comment type="subcellular location">
    <subcellularLocation>
        <location evidence="1">Cell membrane</location>
        <topology evidence="1">Single-pass membrane protein</topology>
    </subcellularLocation>
</comment>
<evidence type="ECO:0000259" key="8">
    <source>
        <dbReference type="Pfam" id="PF04024"/>
    </source>
</evidence>
<dbReference type="PANTHER" id="PTHR33885">
    <property type="entry name" value="PHAGE SHOCK PROTEIN C"/>
    <property type="match status" value="1"/>
</dbReference>
<evidence type="ECO:0000256" key="2">
    <source>
        <dbReference type="ARBA" id="ARBA00022475"/>
    </source>
</evidence>
<evidence type="ECO:0000256" key="3">
    <source>
        <dbReference type="ARBA" id="ARBA00022692"/>
    </source>
</evidence>
<feature type="domain" description="LiaI-LiaF-like transmembrane region" evidence="9">
    <location>
        <begin position="146"/>
        <end position="188"/>
    </location>
</feature>
<keyword evidence="3 7" id="KW-0812">Transmembrane</keyword>
<feature type="compositionally biased region" description="Low complexity" evidence="6">
    <location>
        <begin position="203"/>
        <end position="214"/>
    </location>
</feature>
<dbReference type="Pfam" id="PF18917">
    <property type="entry name" value="LiaI-LiaF-like_TM1"/>
    <property type="match status" value="1"/>
</dbReference>
<sequence length="255" mass="28179">MDKRLFRNEHDKVLAGVSSGIAEYMEVDVTIIRLLFVLSTIFLVGTGILVYIIMWIVVPVNFDPAARFSRFNDFYKGQGDKSNPFNSPNAFSQPQNTTESTSSTTSGTSSGWTGSGINEDPFKAKSKMEDFNKPFQKNNNETGRTVGGLFLLVIGLYFLMNEFNIIPFWFSLHKLWPLVFVAIGLSFIMKGKNKNAWETWKSQQEQAGAAQAGGTTNEPAPASPIAPEGNAPIITPEPGTNPETPADDRFTKHDN</sequence>
<evidence type="ECO:0000259" key="9">
    <source>
        <dbReference type="Pfam" id="PF18917"/>
    </source>
</evidence>
<evidence type="ECO:0000256" key="4">
    <source>
        <dbReference type="ARBA" id="ARBA00022989"/>
    </source>
</evidence>
<reference evidence="11" key="1">
    <citation type="submission" date="2016-11" db="EMBL/GenBank/DDBJ databases">
        <authorList>
            <person name="Varghese N."/>
            <person name="Submissions S."/>
        </authorList>
    </citation>
    <scope>NUCLEOTIDE SEQUENCE [LARGE SCALE GENOMIC DNA]</scope>
    <source>
        <strain evidence="11">DSM 16990</strain>
    </source>
</reference>
<evidence type="ECO:0000313" key="11">
    <source>
        <dbReference type="Proteomes" id="UP000184287"/>
    </source>
</evidence>
<gene>
    <name evidence="10" type="ORF">SAMN04488522_102137</name>
</gene>
<feature type="compositionally biased region" description="Polar residues" evidence="6">
    <location>
        <begin position="85"/>
        <end position="96"/>
    </location>
</feature>
<evidence type="ECO:0000256" key="7">
    <source>
        <dbReference type="SAM" id="Phobius"/>
    </source>
</evidence>
<evidence type="ECO:0000256" key="6">
    <source>
        <dbReference type="SAM" id="MobiDB-lite"/>
    </source>
</evidence>
<keyword evidence="5 7" id="KW-0472">Membrane</keyword>
<feature type="compositionally biased region" description="Basic and acidic residues" evidence="6">
    <location>
        <begin position="246"/>
        <end position="255"/>
    </location>
</feature>
<dbReference type="EMBL" id="FQUQ01000002">
    <property type="protein sequence ID" value="SHF11472.1"/>
    <property type="molecule type" value="Genomic_DNA"/>
</dbReference>
<dbReference type="Pfam" id="PF04024">
    <property type="entry name" value="PspC"/>
    <property type="match status" value="1"/>
</dbReference>
<dbReference type="OrthoDB" id="5772680at2"/>
<dbReference type="STRING" id="288992.SAMN04488522_102137"/>